<dbReference type="PRINTS" id="PR00455">
    <property type="entry name" value="HTHTETR"/>
</dbReference>
<evidence type="ECO:0000313" key="8">
    <source>
        <dbReference type="Proteomes" id="UP000266113"/>
    </source>
</evidence>
<evidence type="ECO:0000313" key="7">
    <source>
        <dbReference type="EMBL" id="RIE16419.1"/>
    </source>
</evidence>
<dbReference type="InterPro" id="IPR036271">
    <property type="entry name" value="Tet_transcr_reg_TetR-rel_C_sf"/>
</dbReference>
<dbReference type="InterPro" id="IPR039538">
    <property type="entry name" value="BetI_C"/>
</dbReference>
<dbReference type="InterPro" id="IPR009057">
    <property type="entry name" value="Homeodomain-like_sf"/>
</dbReference>
<feature type="DNA-binding region" description="H-T-H motif" evidence="5">
    <location>
        <begin position="41"/>
        <end position="60"/>
    </location>
</feature>
<dbReference type="InterPro" id="IPR050109">
    <property type="entry name" value="HTH-type_TetR-like_transc_reg"/>
</dbReference>
<evidence type="ECO:0000256" key="5">
    <source>
        <dbReference type="PROSITE-ProRule" id="PRU00335"/>
    </source>
</evidence>
<dbReference type="FunFam" id="1.10.10.60:FF:000141">
    <property type="entry name" value="TetR family transcriptional regulator"/>
    <property type="match status" value="1"/>
</dbReference>
<dbReference type="Pfam" id="PF13977">
    <property type="entry name" value="TetR_C_6"/>
    <property type="match status" value="1"/>
</dbReference>
<organism evidence="7 8">
    <name type="scientific">Candidatus Cryosericum septentrionale</name>
    <dbReference type="NCBI Taxonomy" id="2290913"/>
    <lineage>
        <taxon>Bacteria</taxon>
        <taxon>Pseudomonadati</taxon>
        <taxon>Caldisericota/Cryosericota group</taxon>
        <taxon>Candidatus Cryosericota</taxon>
        <taxon>Candidatus Cryosericia</taxon>
        <taxon>Candidatus Cryosericales</taxon>
        <taxon>Candidatus Cryosericaceae</taxon>
        <taxon>Candidatus Cryosericum</taxon>
    </lineage>
</organism>
<dbReference type="OrthoDB" id="9796420at2"/>
<name>A0A398DQW8_9BACT</name>
<feature type="domain" description="HTH tetR-type" evidence="6">
    <location>
        <begin position="18"/>
        <end position="78"/>
    </location>
</feature>
<dbReference type="SUPFAM" id="SSF46689">
    <property type="entry name" value="Homeodomain-like"/>
    <property type="match status" value="1"/>
</dbReference>
<dbReference type="Gene3D" id="1.10.357.10">
    <property type="entry name" value="Tetracycline Repressor, domain 2"/>
    <property type="match status" value="1"/>
</dbReference>
<accession>A0A398DQW8</accession>
<dbReference type="PANTHER" id="PTHR30055">
    <property type="entry name" value="HTH-TYPE TRANSCRIPTIONAL REGULATOR RUTR"/>
    <property type="match status" value="1"/>
</dbReference>
<evidence type="ECO:0000256" key="4">
    <source>
        <dbReference type="ARBA" id="ARBA00023163"/>
    </source>
</evidence>
<dbReference type="EMBL" id="QXIY01000030">
    <property type="protein sequence ID" value="RIE16419.1"/>
    <property type="molecule type" value="Genomic_DNA"/>
</dbReference>
<dbReference type="InterPro" id="IPR001647">
    <property type="entry name" value="HTH_TetR"/>
</dbReference>
<dbReference type="GO" id="GO:0003700">
    <property type="term" value="F:DNA-binding transcription factor activity"/>
    <property type="evidence" value="ECO:0007669"/>
    <property type="project" value="TreeGrafter"/>
</dbReference>
<comment type="caution">
    <text evidence="7">The sequence shown here is derived from an EMBL/GenBank/DDBJ whole genome shotgun (WGS) entry which is preliminary data.</text>
</comment>
<proteinExistence type="predicted"/>
<dbReference type="Pfam" id="PF00440">
    <property type="entry name" value="TetR_N"/>
    <property type="match status" value="1"/>
</dbReference>
<evidence type="ECO:0000259" key="6">
    <source>
        <dbReference type="PROSITE" id="PS50977"/>
    </source>
</evidence>
<reference evidence="7 8" key="1">
    <citation type="submission" date="2018-09" db="EMBL/GenBank/DDBJ databases">
        <title>Discovery and Ecogenomic Context for Candidatus Cryosericales, a Global Caldiserica Order Active in Thawing Permafrost.</title>
        <authorList>
            <person name="Martinez M.A."/>
            <person name="Woodcroft B.J."/>
            <person name="Ignacio Espinoza J.C."/>
            <person name="Zayed A."/>
            <person name="Singleton C.M."/>
            <person name="Boyd J."/>
            <person name="Li Y.-F."/>
            <person name="Purvine S."/>
            <person name="Maughan H."/>
            <person name="Hodgkins S.B."/>
            <person name="Anderson D."/>
            <person name="Sederholm M."/>
            <person name="Temperton B."/>
            <person name="Saleska S.R."/>
            <person name="Tyson G.W."/>
            <person name="Rich V.I."/>
        </authorList>
    </citation>
    <scope>NUCLEOTIDE SEQUENCE [LARGE SCALE GENOMIC DNA]</scope>
    <source>
        <strain evidence="7 8">SMC1</strain>
    </source>
</reference>
<keyword evidence="3 5" id="KW-0238">DNA-binding</keyword>
<dbReference type="GO" id="GO:0000976">
    <property type="term" value="F:transcription cis-regulatory region binding"/>
    <property type="evidence" value="ECO:0007669"/>
    <property type="project" value="TreeGrafter"/>
</dbReference>
<dbReference type="SUPFAM" id="SSF48498">
    <property type="entry name" value="Tetracyclin repressor-like, C-terminal domain"/>
    <property type="match status" value="1"/>
</dbReference>
<keyword evidence="8" id="KW-1185">Reference proteome</keyword>
<gene>
    <name evidence="7" type="ORF">SMC1_06665</name>
</gene>
<dbReference type="PROSITE" id="PS50977">
    <property type="entry name" value="HTH_TETR_2"/>
    <property type="match status" value="1"/>
</dbReference>
<keyword evidence="4" id="KW-0804">Transcription</keyword>
<dbReference type="Gene3D" id="1.10.10.60">
    <property type="entry name" value="Homeodomain-like"/>
    <property type="match status" value="1"/>
</dbReference>
<evidence type="ECO:0000256" key="3">
    <source>
        <dbReference type="ARBA" id="ARBA00023125"/>
    </source>
</evidence>
<evidence type="ECO:0000256" key="2">
    <source>
        <dbReference type="ARBA" id="ARBA00023015"/>
    </source>
</evidence>
<evidence type="ECO:0000256" key="1">
    <source>
        <dbReference type="ARBA" id="ARBA00022491"/>
    </source>
</evidence>
<sequence length="210" mass="22426">MAEAEGLGVTVKQEERSQGTQSRILAAAEQSFAEHGYDVTSVDSICRAAGVSKGAFYHHFPSKGSAFVALLNAWLAELDGQFAAAQTGGESVPQQVAAMAAGVNGIYHVAGAKWNILLEFWAKSKADPEVAHSTVDMIRRYQGFFQQVLDRGVSEGSLKVNDSNLAATLMLSVVLGLLLQGILDPEGQDWGALMQRVLAMLMESMGGRKP</sequence>
<dbReference type="Proteomes" id="UP000266113">
    <property type="component" value="Unassembled WGS sequence"/>
</dbReference>
<keyword evidence="2" id="KW-0805">Transcription regulation</keyword>
<dbReference type="AlphaFoldDB" id="A0A398DQW8"/>
<dbReference type="PANTHER" id="PTHR30055:SF234">
    <property type="entry name" value="HTH-TYPE TRANSCRIPTIONAL REGULATOR BETI"/>
    <property type="match status" value="1"/>
</dbReference>
<keyword evidence="1" id="KW-0678">Repressor</keyword>
<protein>
    <submittedName>
        <fullName evidence="7">TetR/AcrR family transcriptional regulator</fullName>
    </submittedName>
</protein>